<feature type="non-terminal residue" evidence="2">
    <location>
        <position position="1"/>
    </location>
</feature>
<feature type="region of interest" description="Disordered" evidence="1">
    <location>
        <begin position="762"/>
        <end position="784"/>
    </location>
</feature>
<evidence type="ECO:0000313" key="2">
    <source>
        <dbReference type="EMBL" id="CAK0876927.1"/>
    </source>
</evidence>
<dbReference type="Proteomes" id="UP001189429">
    <property type="component" value="Unassembled WGS sequence"/>
</dbReference>
<dbReference type="PANTHER" id="PTHR12277">
    <property type="entry name" value="ALPHA/BETA HYDROLASE DOMAIN-CONTAINING PROTEIN"/>
    <property type="match status" value="1"/>
</dbReference>
<comment type="caution">
    <text evidence="2">The sequence shown here is derived from an EMBL/GenBank/DDBJ whole genome shotgun (WGS) entry which is preliminary data.</text>
</comment>
<evidence type="ECO:0000313" key="3">
    <source>
        <dbReference type="Proteomes" id="UP001189429"/>
    </source>
</evidence>
<name>A0ABN9VTT1_9DINO</name>
<evidence type="ECO:0000256" key="1">
    <source>
        <dbReference type="SAM" id="MobiDB-lite"/>
    </source>
</evidence>
<proteinExistence type="predicted"/>
<dbReference type="EMBL" id="CAUYUJ010017681">
    <property type="protein sequence ID" value="CAK0876927.1"/>
    <property type="molecule type" value="Genomic_DNA"/>
</dbReference>
<accession>A0ABN9VTT1</accession>
<feature type="region of interest" description="Disordered" evidence="1">
    <location>
        <begin position="477"/>
        <end position="504"/>
    </location>
</feature>
<dbReference type="SUPFAM" id="SSF53474">
    <property type="entry name" value="alpha/beta-Hydrolases"/>
    <property type="match status" value="1"/>
</dbReference>
<keyword evidence="3" id="KW-1185">Reference proteome</keyword>
<protein>
    <submittedName>
        <fullName evidence="2">Uncharacterized protein</fullName>
    </submittedName>
</protein>
<reference evidence="2" key="1">
    <citation type="submission" date="2023-10" db="EMBL/GenBank/DDBJ databases">
        <authorList>
            <person name="Chen Y."/>
            <person name="Shah S."/>
            <person name="Dougan E. K."/>
            <person name="Thang M."/>
            <person name="Chan C."/>
        </authorList>
    </citation>
    <scope>NUCLEOTIDE SEQUENCE [LARGE SCALE GENOMIC DNA]</scope>
</reference>
<dbReference type="Gene3D" id="3.40.50.1820">
    <property type="entry name" value="alpha/beta hydrolase"/>
    <property type="match status" value="1"/>
</dbReference>
<dbReference type="PANTHER" id="PTHR12277:SF81">
    <property type="entry name" value="PROTEIN ABHD13"/>
    <property type="match status" value="1"/>
</dbReference>
<gene>
    <name evidence="2" type="ORF">PCOR1329_LOCUS61117</name>
</gene>
<dbReference type="InterPro" id="IPR029058">
    <property type="entry name" value="AB_hydrolase_fold"/>
</dbReference>
<feature type="region of interest" description="Disordered" evidence="1">
    <location>
        <begin position="856"/>
        <end position="878"/>
    </location>
</feature>
<organism evidence="2 3">
    <name type="scientific">Prorocentrum cordatum</name>
    <dbReference type="NCBI Taxonomy" id="2364126"/>
    <lineage>
        <taxon>Eukaryota</taxon>
        <taxon>Sar</taxon>
        <taxon>Alveolata</taxon>
        <taxon>Dinophyceae</taxon>
        <taxon>Prorocentrales</taxon>
        <taxon>Prorocentraceae</taxon>
        <taxon>Prorocentrum</taxon>
    </lineage>
</organism>
<sequence length="878" mass="95428">CVQAAAARGPGQRPAAWPPSFSVGSPLCLPLPLLPRPLPPALDAMAKCDGVVCCFGCMSLIPGFTEHVVDKLAFFPPKPPGYPDGGRRPGRSAGEGELDGEGLLEALPDFSTEGIQVAPVTMHTSRGSTIYGVHFRRLDATKTVLFSHGNSADCGSSFVPCLELCRELRVNVLVYDYTGYGLSSGGNGQEVQVFFEASAPDFFCSDHLSTESGVSTQTARKDAQYTAANGTVVPHKSHARELGAHLNYTAMPARRRRWLNEPTRPPRTTHPDAPLLPAQSWPTWGRIDVATTLDYSRDLGDLAAGTFFACLTGLVYTQKDFAKIAGDEVDDALATFGIVETTDSERVFWAHLESCAPTAPPDWLALRLYVDDDGHMNFFSDGSADPADDARWRVAGSRVVFRMYEADGFFWRVVVMKIKAHTERSDARTVMDACFWDGNDGADAAAKRGRPAHEGARDFARAECFQLAVQRRMLDARSGDDPVQGDNAPGGSAPDADGESDDLPPQHSLVWGVAHAFATPWRSEHAFLPSAVSGTQLVRGRLFYDRFFKWWRTLAWRDRCDAAPRDAYGSACIMELAILYEVQTQTRPPVKIGPGKWLLRDARASAAVLSQTLKETGMLVQAVIKVLEQHGADFAAPARFFARSWWMFGCAQESPTHALPTRPRMHIRALSTQLDSNHQMDDVFTTALGGALLIDVKGRTSGADPFSERLALHGSARSALEQADLELSAAQEGRAQLAAAKPALAQGGCTVYTLTDVGALTRPSPSRAAGQPAKQSRRGIAFDDAGRPQARTRLHFWAGSVGRNRLSAASGCRVFGFNTQNAWWECFLCDRVVNVRELGRAWKRPELAGGPREELEALAEANSAPTQPARSNAGDKRS</sequence>